<sequence>MKKMILSTAALLTIVSLAACSNKQDTKKETSNSQSTTKVTSKSANTSKSKDTSTDSEETSSSSLLTDAEISKAKTVGDFKKLFAKLMDQSVSITEEAGTSVTGSAKEQYDAMISTLKQGLENQKDIFNEGLESIGSDSTVVPKEDREALIEILKDAREELESTRKEMKDMQKELSKSPVADDDSDDSASDSEE</sequence>
<feature type="compositionally biased region" description="Basic and acidic residues" evidence="1">
    <location>
        <begin position="161"/>
        <end position="175"/>
    </location>
</feature>
<feature type="signal peptide" evidence="2">
    <location>
        <begin position="1"/>
        <end position="18"/>
    </location>
</feature>
<dbReference type="EMBL" id="WMZA01000003">
    <property type="protein sequence ID" value="MTR63288.1"/>
    <property type="molecule type" value="Genomic_DNA"/>
</dbReference>
<proteinExistence type="predicted"/>
<evidence type="ECO:0000313" key="3">
    <source>
        <dbReference type="EMBL" id="MTR63288.1"/>
    </source>
</evidence>
<organism evidence="3 4">
    <name type="scientific">Streptococcus parasanguinis</name>
    <dbReference type="NCBI Taxonomy" id="1318"/>
    <lineage>
        <taxon>Bacteria</taxon>
        <taxon>Bacillati</taxon>
        <taxon>Bacillota</taxon>
        <taxon>Bacilli</taxon>
        <taxon>Lactobacillales</taxon>
        <taxon>Streptococcaceae</taxon>
        <taxon>Streptococcus</taxon>
    </lineage>
</organism>
<feature type="region of interest" description="Disordered" evidence="1">
    <location>
        <begin position="22"/>
        <end position="67"/>
    </location>
</feature>
<dbReference type="PROSITE" id="PS51257">
    <property type="entry name" value="PROKAR_LIPOPROTEIN"/>
    <property type="match status" value="1"/>
</dbReference>
<comment type="caution">
    <text evidence="3">The sequence shown here is derived from an EMBL/GenBank/DDBJ whole genome shotgun (WGS) entry which is preliminary data.</text>
</comment>
<feature type="compositionally biased region" description="Acidic residues" evidence="1">
    <location>
        <begin position="180"/>
        <end position="193"/>
    </location>
</feature>
<evidence type="ECO:0000313" key="4">
    <source>
        <dbReference type="Proteomes" id="UP000462658"/>
    </source>
</evidence>
<dbReference type="RefSeq" id="WP_070595150.1">
    <property type="nucleotide sequence ID" value="NZ_JALDUT010000003.1"/>
</dbReference>
<feature type="region of interest" description="Disordered" evidence="1">
    <location>
        <begin position="161"/>
        <end position="193"/>
    </location>
</feature>
<keyword evidence="2" id="KW-0732">Signal</keyword>
<feature type="compositionally biased region" description="Low complexity" evidence="1">
    <location>
        <begin position="35"/>
        <end position="47"/>
    </location>
</feature>
<evidence type="ECO:0000256" key="2">
    <source>
        <dbReference type="SAM" id="SignalP"/>
    </source>
</evidence>
<evidence type="ECO:0000256" key="1">
    <source>
        <dbReference type="SAM" id="MobiDB-lite"/>
    </source>
</evidence>
<dbReference type="Proteomes" id="UP000462658">
    <property type="component" value="Unassembled WGS sequence"/>
</dbReference>
<protein>
    <submittedName>
        <fullName evidence="3">Uncharacterized protein</fullName>
    </submittedName>
</protein>
<name>A0A2I1TV51_STRPA</name>
<reference evidence="3 4" key="1">
    <citation type="journal article" date="2019" name="Nat. Med.">
        <title>A library of human gut bacterial isolates paired with longitudinal multiomics data enables mechanistic microbiome research.</title>
        <authorList>
            <person name="Poyet M."/>
            <person name="Groussin M."/>
            <person name="Gibbons S.M."/>
            <person name="Avila-Pacheco J."/>
            <person name="Jiang X."/>
            <person name="Kearney S.M."/>
            <person name="Perrotta A.R."/>
            <person name="Berdy B."/>
            <person name="Zhao S."/>
            <person name="Lieberman T.D."/>
            <person name="Swanson P.K."/>
            <person name="Smith M."/>
            <person name="Roesemann S."/>
            <person name="Alexander J.E."/>
            <person name="Rich S.A."/>
            <person name="Livny J."/>
            <person name="Vlamakis H."/>
            <person name="Clish C."/>
            <person name="Bullock K."/>
            <person name="Deik A."/>
            <person name="Scott J."/>
            <person name="Pierce K.A."/>
            <person name="Xavier R.J."/>
            <person name="Alm E.J."/>
        </authorList>
    </citation>
    <scope>NUCLEOTIDE SEQUENCE [LARGE SCALE GENOMIC DNA]</scope>
    <source>
        <strain evidence="3 4">BIOML-A10</strain>
    </source>
</reference>
<gene>
    <name evidence="3" type="ORF">GMC80_08105</name>
</gene>
<feature type="chain" id="PRO_5043343819" evidence="2">
    <location>
        <begin position="19"/>
        <end position="193"/>
    </location>
</feature>
<accession>A0A2I1TV51</accession>
<dbReference type="AlphaFoldDB" id="A0A2I1TV51"/>